<dbReference type="Gene3D" id="3.90.740.10">
    <property type="entry name" value="Valyl/Leucyl/Isoleucyl-tRNA synthetase, editing domain"/>
    <property type="match status" value="1"/>
</dbReference>
<evidence type="ECO:0000256" key="9">
    <source>
        <dbReference type="ARBA" id="ARBA00022833"/>
    </source>
</evidence>
<dbReference type="PANTHER" id="PTHR42780">
    <property type="entry name" value="SOLEUCYL-TRNA SYNTHETASE"/>
    <property type="match status" value="1"/>
</dbReference>
<evidence type="ECO:0000256" key="11">
    <source>
        <dbReference type="ARBA" id="ARBA00022917"/>
    </source>
</evidence>
<keyword evidence="6 15" id="KW-0436">Ligase</keyword>
<dbReference type="Gene3D" id="1.10.730.10">
    <property type="entry name" value="Isoleucyl-tRNA Synthetase, Domain 1"/>
    <property type="match status" value="1"/>
</dbReference>
<keyword evidence="19" id="KW-1185">Reference proteome</keyword>
<dbReference type="InterPro" id="IPR009008">
    <property type="entry name" value="Val/Leu/Ile-tRNA-synth_edit"/>
</dbReference>
<dbReference type="HAMAP" id="MF_02003">
    <property type="entry name" value="Ile_tRNA_synth_type2"/>
    <property type="match status" value="1"/>
</dbReference>
<evidence type="ECO:0000256" key="6">
    <source>
        <dbReference type="ARBA" id="ARBA00022598"/>
    </source>
</evidence>
<gene>
    <name evidence="15" type="primary">ileS</name>
    <name evidence="18" type="ORF">JQS43_02925</name>
</gene>
<evidence type="ECO:0000256" key="1">
    <source>
        <dbReference type="ARBA" id="ARBA00001947"/>
    </source>
</evidence>
<evidence type="ECO:0000256" key="2">
    <source>
        <dbReference type="ARBA" id="ARBA00004496"/>
    </source>
</evidence>
<dbReference type="EMBL" id="CP070499">
    <property type="protein sequence ID" value="QSB15334.1"/>
    <property type="molecule type" value="Genomic_DNA"/>
</dbReference>
<dbReference type="InterPro" id="IPR009080">
    <property type="entry name" value="tRNAsynth_Ia_anticodon-bd"/>
</dbReference>
<dbReference type="InterPro" id="IPR013155">
    <property type="entry name" value="M/V/L/I-tRNA-synth_anticd-bd"/>
</dbReference>
<dbReference type="AlphaFoldDB" id="A0A895YBY7"/>
<feature type="short sequence motif" description="'KMSKS' region" evidence="15">
    <location>
        <begin position="607"/>
        <end position="611"/>
    </location>
</feature>
<dbReference type="FunFam" id="3.40.50.620:FF:000075">
    <property type="entry name" value="Isoleucine--tRNA ligase"/>
    <property type="match status" value="1"/>
</dbReference>
<keyword evidence="10 15" id="KW-0067">ATP-binding</keyword>
<dbReference type="Gene3D" id="3.40.50.620">
    <property type="entry name" value="HUPs"/>
    <property type="match status" value="2"/>
</dbReference>
<comment type="domain">
    <text evidence="15">IleRS has two distinct active sites: one for aminoacylation and one for editing. The misactivated valine is translocated from the active site to the editing site, which sterically excludes the correctly activated isoleucine. The single editing site contains two valyl binding pockets, one specific for each substrate (Val-AMP or Val-tRNA(Ile)).</text>
</comment>
<dbReference type="GO" id="GO:0005524">
    <property type="term" value="F:ATP binding"/>
    <property type="evidence" value="ECO:0007669"/>
    <property type="project" value="UniProtKB-UniRule"/>
</dbReference>
<dbReference type="GO" id="GO:0002161">
    <property type="term" value="F:aminoacyl-tRNA deacylase activity"/>
    <property type="evidence" value="ECO:0007669"/>
    <property type="project" value="InterPro"/>
</dbReference>
<keyword evidence="8 15" id="KW-0547">Nucleotide-binding</keyword>
<comment type="function">
    <text evidence="13 15">Catalyzes the attachment of isoleucine to tRNA(Ile). As IleRS can inadvertently accommodate and process structurally similar amino acids such as valine, to avoid such errors it has two additional distinct tRNA(Ile)-dependent editing activities. One activity is designated as 'pretransfer' editing and involves the hydrolysis of activated Val-AMP. The other activity is designated 'posttransfer' editing and involves deacylation of mischarged Val-tRNA(Ile).</text>
</comment>
<dbReference type="SUPFAM" id="SSF47323">
    <property type="entry name" value="Anticodon-binding domain of a subclass of class I aminoacyl-tRNA synthetases"/>
    <property type="match status" value="1"/>
</dbReference>
<comment type="catalytic activity">
    <reaction evidence="14 15">
        <text>tRNA(Ile) + L-isoleucine + ATP = L-isoleucyl-tRNA(Ile) + AMP + diphosphate</text>
        <dbReference type="Rhea" id="RHEA:11060"/>
        <dbReference type="Rhea" id="RHEA-COMP:9666"/>
        <dbReference type="Rhea" id="RHEA-COMP:9695"/>
        <dbReference type="ChEBI" id="CHEBI:30616"/>
        <dbReference type="ChEBI" id="CHEBI:33019"/>
        <dbReference type="ChEBI" id="CHEBI:58045"/>
        <dbReference type="ChEBI" id="CHEBI:78442"/>
        <dbReference type="ChEBI" id="CHEBI:78528"/>
        <dbReference type="ChEBI" id="CHEBI:456215"/>
        <dbReference type="EC" id="6.1.1.5"/>
    </reaction>
</comment>
<dbReference type="Pfam" id="PF19302">
    <property type="entry name" value="DUF5915"/>
    <property type="match status" value="1"/>
</dbReference>
<dbReference type="GO" id="GO:0004822">
    <property type="term" value="F:isoleucine-tRNA ligase activity"/>
    <property type="evidence" value="ECO:0007669"/>
    <property type="project" value="UniProtKB-UniRule"/>
</dbReference>
<keyword evidence="12 15" id="KW-0030">Aminoacyl-tRNA synthetase</keyword>
<feature type="domain" description="Aminoacyl-tRNA synthetase class Ia" evidence="16">
    <location>
        <begin position="28"/>
        <end position="637"/>
    </location>
</feature>
<dbReference type="Gene3D" id="3.30.720.200">
    <property type="match status" value="1"/>
</dbReference>
<dbReference type="FunFam" id="3.40.50.620:FF:000063">
    <property type="entry name" value="Isoleucine--tRNA ligase"/>
    <property type="match status" value="1"/>
</dbReference>
<feature type="domain" description="Methionyl/Valyl/Leucyl/Isoleucyl-tRNA synthetase anticodon-binding" evidence="17">
    <location>
        <begin position="694"/>
        <end position="839"/>
    </location>
</feature>
<dbReference type="GO" id="GO:0008270">
    <property type="term" value="F:zinc ion binding"/>
    <property type="evidence" value="ECO:0007669"/>
    <property type="project" value="UniProtKB-UniRule"/>
</dbReference>
<evidence type="ECO:0000256" key="8">
    <source>
        <dbReference type="ARBA" id="ARBA00022741"/>
    </source>
</evidence>
<keyword evidence="7 15" id="KW-0479">Metal-binding</keyword>
<evidence type="ECO:0000256" key="13">
    <source>
        <dbReference type="ARBA" id="ARBA00025217"/>
    </source>
</evidence>
<evidence type="ECO:0000313" key="18">
    <source>
        <dbReference type="EMBL" id="QSB15334.1"/>
    </source>
</evidence>
<dbReference type="SUPFAM" id="SSF52374">
    <property type="entry name" value="Nucleotidylyl transferase"/>
    <property type="match status" value="1"/>
</dbReference>
<dbReference type="InterPro" id="IPR002300">
    <property type="entry name" value="aa-tRNA-synth_Ia"/>
</dbReference>
<comment type="subunit">
    <text evidence="4 15">Monomer.</text>
</comment>
<evidence type="ECO:0000256" key="3">
    <source>
        <dbReference type="ARBA" id="ARBA00007078"/>
    </source>
</evidence>
<feature type="short sequence motif" description="'HIGH' region" evidence="15">
    <location>
        <begin position="58"/>
        <end position="68"/>
    </location>
</feature>
<evidence type="ECO:0000256" key="10">
    <source>
        <dbReference type="ARBA" id="ARBA00022840"/>
    </source>
</evidence>
<dbReference type="CDD" id="cd07961">
    <property type="entry name" value="Anticodon_Ia_Ile_ABEc"/>
    <property type="match status" value="1"/>
</dbReference>
<dbReference type="PANTHER" id="PTHR42780:SF1">
    <property type="entry name" value="ISOLEUCINE--TRNA LIGASE, CYTOPLASMIC"/>
    <property type="match status" value="1"/>
</dbReference>
<dbReference type="InterPro" id="IPR023586">
    <property type="entry name" value="Ile-tRNA-ligase_type2"/>
</dbReference>
<dbReference type="Proteomes" id="UP000662857">
    <property type="component" value="Chromosome"/>
</dbReference>
<evidence type="ECO:0000256" key="15">
    <source>
        <dbReference type="HAMAP-Rule" id="MF_02003"/>
    </source>
</evidence>
<evidence type="ECO:0000256" key="12">
    <source>
        <dbReference type="ARBA" id="ARBA00023146"/>
    </source>
</evidence>
<comment type="subcellular location">
    <subcellularLocation>
        <location evidence="2 15">Cytoplasm</location>
    </subcellularLocation>
</comment>
<keyword evidence="11 15" id="KW-0648">Protein biosynthesis</keyword>
<dbReference type="KEGG" id="nhy:JQS43_02925"/>
<evidence type="ECO:0000256" key="5">
    <source>
        <dbReference type="ARBA" id="ARBA00022490"/>
    </source>
</evidence>
<proteinExistence type="inferred from homology"/>
<evidence type="ECO:0000313" key="19">
    <source>
        <dbReference type="Proteomes" id="UP000662857"/>
    </source>
</evidence>
<reference evidence="18" key="1">
    <citation type="submission" date="2021-02" db="EMBL/GenBank/DDBJ databases">
        <title>Natrosporangium hydrolyticum gen. nov., sp. nov, a haloalkaliphilic actinobacterium from a soda solonchak soil.</title>
        <authorList>
            <person name="Sorokin D.Y."/>
            <person name="Khijniak T.V."/>
            <person name="Zakharycheva A.P."/>
            <person name="Boueva O.V."/>
            <person name="Ariskina E.V."/>
            <person name="Hahnke R.L."/>
            <person name="Bunk B."/>
            <person name="Sproer C."/>
            <person name="Schumann P."/>
            <person name="Evtushenko L.I."/>
            <person name="Kublanov I.V."/>
        </authorList>
    </citation>
    <scope>NUCLEOTIDE SEQUENCE</scope>
    <source>
        <strain evidence="18">DSM 106523</strain>
    </source>
</reference>
<dbReference type="EC" id="6.1.1.5" evidence="15"/>
<comment type="cofactor">
    <cofactor evidence="1 15">
        <name>Zn(2+)</name>
        <dbReference type="ChEBI" id="CHEBI:29105"/>
    </cofactor>
</comment>
<evidence type="ECO:0000256" key="7">
    <source>
        <dbReference type="ARBA" id="ARBA00022723"/>
    </source>
</evidence>
<dbReference type="SUPFAM" id="SSF50677">
    <property type="entry name" value="ValRS/IleRS/LeuRS editing domain"/>
    <property type="match status" value="1"/>
</dbReference>
<dbReference type="GO" id="GO:0006428">
    <property type="term" value="P:isoleucyl-tRNA aminoacylation"/>
    <property type="evidence" value="ECO:0007669"/>
    <property type="project" value="UniProtKB-UniRule"/>
</dbReference>
<dbReference type="GO" id="GO:0005737">
    <property type="term" value="C:cytoplasm"/>
    <property type="evidence" value="ECO:0007669"/>
    <property type="project" value="UniProtKB-SubCell"/>
</dbReference>
<evidence type="ECO:0000259" key="16">
    <source>
        <dbReference type="Pfam" id="PF00133"/>
    </source>
</evidence>
<dbReference type="GO" id="GO:0000049">
    <property type="term" value="F:tRNA binding"/>
    <property type="evidence" value="ECO:0007669"/>
    <property type="project" value="InterPro"/>
</dbReference>
<dbReference type="Pfam" id="PF08264">
    <property type="entry name" value="Anticodon_1"/>
    <property type="match status" value="1"/>
</dbReference>
<keyword evidence="5 15" id="KW-0963">Cytoplasm</keyword>
<dbReference type="InterPro" id="IPR002301">
    <property type="entry name" value="Ile-tRNA-ligase"/>
</dbReference>
<protein>
    <recommendedName>
        <fullName evidence="15">Isoleucine--tRNA ligase</fullName>
        <ecNumber evidence="15">6.1.1.5</ecNumber>
    </recommendedName>
    <alternativeName>
        <fullName evidence="15">Isoleucyl-tRNA synthetase</fullName>
        <shortName evidence="15">IleRS</shortName>
    </alternativeName>
</protein>
<evidence type="ECO:0000256" key="14">
    <source>
        <dbReference type="ARBA" id="ARBA00048359"/>
    </source>
</evidence>
<dbReference type="PRINTS" id="PR00984">
    <property type="entry name" value="TRNASYNTHILE"/>
</dbReference>
<feature type="binding site" evidence="15">
    <location>
        <position position="610"/>
    </location>
    <ligand>
        <name>ATP</name>
        <dbReference type="ChEBI" id="CHEBI:30616"/>
    </ligand>
</feature>
<comment type="similarity">
    <text evidence="3 15">Belongs to the class-I aminoacyl-tRNA synthetase family. IleS type 2 subfamily.</text>
</comment>
<evidence type="ECO:0000259" key="17">
    <source>
        <dbReference type="Pfam" id="PF08264"/>
    </source>
</evidence>
<organism evidence="18 19">
    <name type="scientific">Natronosporangium hydrolyticum</name>
    <dbReference type="NCBI Taxonomy" id="2811111"/>
    <lineage>
        <taxon>Bacteria</taxon>
        <taxon>Bacillati</taxon>
        <taxon>Actinomycetota</taxon>
        <taxon>Actinomycetes</taxon>
        <taxon>Micromonosporales</taxon>
        <taxon>Micromonosporaceae</taxon>
        <taxon>Natronosporangium</taxon>
    </lineage>
</organism>
<accession>A0A895YBY7</accession>
<sequence>MFITCCEETTVYEPLEPGVDLPAMEQEVLAWWRAQDVFQRSLTQSADGPRWIFYEGPPTANGVPGIHHVEARAFKDAFPRYRTMKGYHVPRRAGWDCHGLPVELEVEKALGLSSKQEIEAFGIAEFNRRCRESVLTYVDSWVRMSERMGYWVDFDRAYRTMDATYVESLWWALKQIHDQGLLVEDHRVAPYCPRCQTALSSHELGQPGAYQDIVSPSAYVRFPVTEGAWADQAADLLVWTTTPWTLVSNTAVAVHPDVTYVLARHDDHERALIVAEPLLAAALGDGWRAVDQRPGRELTGLRYARPFELIDVPAAHYVVGADFVTTEDGTGLVHLAPAFGADDLAVGRSHNLPVVNPVGPDGKFVEQVPLVGGMLFKEADQPLLADLRERGLLFREAAYPHAYPHCWRCGHALLYYAMPSWYIRTTAIKDQLIAENERTNWHPGSIQHGRYGDWLSNNVDWALSRRRYWGTPLPIWRCGNDHVTCVGSLAELGSLTGHDLSDLDPHRPFVDEISFACPTCGETAQRVQDVIDVWFDSGAMPFAQLGAPLRNADEFAESYPAQFICEAIDQTRGWFYTLMAVGTLLYGRSSYENVVCVGLLLDAEGRKMSKRLGNILEPIPLMDRHGADAVRWFMLAAGSPWNDRRIGHEALSEIVRKVLLTFWNTAAFQTLYGRTAGWTPQAERPPVSQRPVLDRWLCSELAALVDEVDAAMAAFDSQRAARQLAEFIDHLSNWYVRRSRRRFWDGDPAALATLHDCLDTVTRLLAPLTPFIADRVWRALVAPTDPDAAESVHLARWPQSRPGDVDPQLSRQMRLVRQLVEVGRTARAASGVKVRQPLSRALIIAPGWAELPTELRAEIADELNVTALETLDDAATVVDITVRPQFRAIGKRFGNRTQPVAAAVRAADPAAVAAALQATGKVTITCEGEELTLGPDEIDVNRSPRSGWFVATEDNLTVALDLEITPELRRAGVARDVIRLVQQARKDTGLQITDRIRLRWSASGETAASIREHQDRIQAEVLAVTCTEAADPAAAPATVTDEQLGIEVWIEPTDQG</sequence>
<dbReference type="CDD" id="cd00818">
    <property type="entry name" value="IleRS_core"/>
    <property type="match status" value="1"/>
</dbReference>
<name>A0A895YBY7_9ACTN</name>
<dbReference type="NCBIfam" id="TIGR00392">
    <property type="entry name" value="ileS"/>
    <property type="match status" value="1"/>
</dbReference>
<dbReference type="InterPro" id="IPR014729">
    <property type="entry name" value="Rossmann-like_a/b/a_fold"/>
</dbReference>
<evidence type="ECO:0000256" key="4">
    <source>
        <dbReference type="ARBA" id="ARBA00011245"/>
    </source>
</evidence>
<dbReference type="InterPro" id="IPR033709">
    <property type="entry name" value="Anticodon_Ile_ABEc"/>
</dbReference>
<dbReference type="Pfam" id="PF00133">
    <property type="entry name" value="tRNA-synt_1"/>
    <property type="match status" value="1"/>
</dbReference>
<keyword evidence="9 15" id="KW-0862">Zinc</keyword>